<evidence type="ECO:0000256" key="1">
    <source>
        <dbReference type="SAM" id="MobiDB-lite"/>
    </source>
</evidence>
<evidence type="ECO:0000313" key="3">
    <source>
        <dbReference type="Proteomes" id="UP001279734"/>
    </source>
</evidence>
<feature type="compositionally biased region" description="Pro residues" evidence="1">
    <location>
        <begin position="59"/>
        <end position="68"/>
    </location>
</feature>
<feature type="region of interest" description="Disordered" evidence="1">
    <location>
        <begin position="40"/>
        <end position="68"/>
    </location>
</feature>
<protein>
    <submittedName>
        <fullName evidence="2">Uncharacterized protein</fullName>
    </submittedName>
</protein>
<gene>
    <name evidence="2" type="ORF">Nepgr_031958</name>
</gene>
<feature type="compositionally biased region" description="Pro residues" evidence="1">
    <location>
        <begin position="7"/>
        <end position="20"/>
    </location>
</feature>
<proteinExistence type="predicted"/>
<feature type="region of interest" description="Disordered" evidence="1">
    <location>
        <begin position="1"/>
        <end position="24"/>
    </location>
</feature>
<dbReference type="EMBL" id="BSYO01000037">
    <property type="protein sequence ID" value="GMH30115.1"/>
    <property type="molecule type" value="Genomic_DNA"/>
</dbReference>
<name>A0AAD3TIE9_NEPGR</name>
<keyword evidence="3" id="KW-1185">Reference proteome</keyword>
<accession>A0AAD3TIE9</accession>
<reference evidence="2" key="1">
    <citation type="submission" date="2023-05" db="EMBL/GenBank/DDBJ databases">
        <title>Nepenthes gracilis genome sequencing.</title>
        <authorList>
            <person name="Fukushima K."/>
        </authorList>
    </citation>
    <scope>NUCLEOTIDE SEQUENCE</scope>
    <source>
        <strain evidence="2">SING2019-196</strain>
    </source>
</reference>
<dbReference type="AlphaFoldDB" id="A0AAD3TIE9"/>
<comment type="caution">
    <text evidence="2">The sequence shown here is derived from an EMBL/GenBank/DDBJ whole genome shotgun (WGS) entry which is preliminary data.</text>
</comment>
<organism evidence="2 3">
    <name type="scientific">Nepenthes gracilis</name>
    <name type="common">Slender pitcher plant</name>
    <dbReference type="NCBI Taxonomy" id="150966"/>
    <lineage>
        <taxon>Eukaryota</taxon>
        <taxon>Viridiplantae</taxon>
        <taxon>Streptophyta</taxon>
        <taxon>Embryophyta</taxon>
        <taxon>Tracheophyta</taxon>
        <taxon>Spermatophyta</taxon>
        <taxon>Magnoliopsida</taxon>
        <taxon>eudicotyledons</taxon>
        <taxon>Gunneridae</taxon>
        <taxon>Pentapetalae</taxon>
        <taxon>Caryophyllales</taxon>
        <taxon>Nepenthaceae</taxon>
        <taxon>Nepenthes</taxon>
    </lineage>
</organism>
<dbReference type="Proteomes" id="UP001279734">
    <property type="component" value="Unassembled WGS sequence"/>
</dbReference>
<sequence>MQQGDQLPPPPQVLRLPSPPTSQVLKQEMQPAVNDIAHTFQGDQLPQPPQLPPSCVLPLPAPPSSEAV</sequence>
<evidence type="ECO:0000313" key="2">
    <source>
        <dbReference type="EMBL" id="GMH30115.1"/>
    </source>
</evidence>